<dbReference type="EMBL" id="JAAIKD010000002">
    <property type="protein sequence ID" value="NEV93078.1"/>
    <property type="molecule type" value="Genomic_DNA"/>
</dbReference>
<comment type="caution">
    <text evidence="2">The sequence shown here is derived from an EMBL/GenBank/DDBJ whole genome shotgun (WGS) entry which is preliminary data.</text>
</comment>
<evidence type="ECO:0000259" key="1">
    <source>
        <dbReference type="Pfam" id="PF09949"/>
    </source>
</evidence>
<dbReference type="GO" id="GO:0008195">
    <property type="term" value="F:phosphatidate phosphatase activity"/>
    <property type="evidence" value="ECO:0007669"/>
    <property type="project" value="InterPro"/>
</dbReference>
<dbReference type="Pfam" id="PF09949">
    <property type="entry name" value="APP1_cat"/>
    <property type="match status" value="1"/>
</dbReference>
<gene>
    <name evidence="2" type="ORF">G3567_02810</name>
</gene>
<dbReference type="AlphaFoldDB" id="A0A6B3QZB2"/>
<dbReference type="InterPro" id="IPR019236">
    <property type="entry name" value="APP1_cat"/>
</dbReference>
<sequence>MAFLWHLTAVELKDKVLVTGTILKNETAIDKSPRSILANAWNVLSSYRKKAYKRKCISIKTQEQTFSVKTDKKGYFFEILPVEDFDDFTIHDEAQNLLSIDQIHPYYFKKHSTPIEIISDIDDTVIHSHTASALKRIFTILFKRPKRRNKILFSNALLDFFDENKFRIAYLSKSESNLFGLITAIFRAREIPSGPLFLTSYLKFKALFKPKKGKHKQDFLDQLISNLPDKKFILMGDDTQRDMEVYTEVVNRYKDRIIKVYIRQTTFTVNENQTKQWETLQATGVDCMYFQDDDDINVEIEELKESLKII</sequence>
<protein>
    <submittedName>
        <fullName evidence="2">DUF2183 domain-containing protein</fullName>
    </submittedName>
</protein>
<keyword evidence="3" id="KW-1185">Reference proteome</keyword>
<dbReference type="InterPro" id="IPR052935">
    <property type="entry name" value="Mg2+_PAP"/>
</dbReference>
<proteinExistence type="predicted"/>
<reference evidence="2 3" key="1">
    <citation type="submission" date="2020-02" db="EMBL/GenBank/DDBJ databases">
        <title>Flavobacteriaceae Psychroflexus bacterium YR1-1, complete genome.</title>
        <authorList>
            <person name="Li Y."/>
            <person name="Wu S."/>
        </authorList>
    </citation>
    <scope>NUCLEOTIDE SEQUENCE [LARGE SCALE GENOMIC DNA]</scope>
    <source>
        <strain evidence="2 3">YR1-1</strain>
    </source>
</reference>
<feature type="domain" description="Phosphatidate phosphatase APP1 catalytic" evidence="1">
    <location>
        <begin position="115"/>
        <end position="264"/>
    </location>
</feature>
<accession>A0A6B3QZB2</accession>
<evidence type="ECO:0000313" key="2">
    <source>
        <dbReference type="EMBL" id="NEV93078.1"/>
    </source>
</evidence>
<dbReference type="PANTHER" id="PTHR28208">
    <property type="entry name" value="PHOSPHATIDATE PHOSPHATASE APP1"/>
    <property type="match status" value="1"/>
</dbReference>
<dbReference type="PANTHER" id="PTHR28208:SF3">
    <property type="entry name" value="PHOSPHATIDATE PHOSPHATASE APP1"/>
    <property type="match status" value="1"/>
</dbReference>
<name>A0A6B3QZB2_9FLAO</name>
<dbReference type="Proteomes" id="UP000478505">
    <property type="component" value="Unassembled WGS sequence"/>
</dbReference>
<evidence type="ECO:0000313" key="3">
    <source>
        <dbReference type="Proteomes" id="UP000478505"/>
    </source>
</evidence>
<dbReference type="RefSeq" id="WP_164003817.1">
    <property type="nucleotide sequence ID" value="NZ_JAAIKD010000002.1"/>
</dbReference>
<organism evidence="2 3">
    <name type="scientific">Psychroflexus aurantiacus</name>
    <dbReference type="NCBI Taxonomy" id="2709310"/>
    <lineage>
        <taxon>Bacteria</taxon>
        <taxon>Pseudomonadati</taxon>
        <taxon>Bacteroidota</taxon>
        <taxon>Flavobacteriia</taxon>
        <taxon>Flavobacteriales</taxon>
        <taxon>Flavobacteriaceae</taxon>
        <taxon>Psychroflexus</taxon>
    </lineage>
</organism>